<dbReference type="Proteomes" id="UP000646749">
    <property type="component" value="Unassembled WGS sequence"/>
</dbReference>
<gene>
    <name evidence="1" type="ORF">Pen02_80950</name>
</gene>
<proteinExistence type="predicted"/>
<sequence length="59" mass="6708">MEVDDPYVIPSDESDRHATYGCPCGAETEAVTRPDGSATWLVIHRRWDGRNLLEPRPLR</sequence>
<evidence type="ECO:0000313" key="1">
    <source>
        <dbReference type="EMBL" id="GIG93159.1"/>
    </source>
</evidence>
<dbReference type="EMBL" id="BONW01000052">
    <property type="protein sequence ID" value="GIG93159.1"/>
    <property type="molecule type" value="Genomic_DNA"/>
</dbReference>
<keyword evidence="2" id="KW-1185">Reference proteome</keyword>
<organism evidence="1 2">
    <name type="scientific">Plantactinospora endophytica</name>
    <dbReference type="NCBI Taxonomy" id="673535"/>
    <lineage>
        <taxon>Bacteria</taxon>
        <taxon>Bacillati</taxon>
        <taxon>Actinomycetota</taxon>
        <taxon>Actinomycetes</taxon>
        <taxon>Micromonosporales</taxon>
        <taxon>Micromonosporaceae</taxon>
        <taxon>Plantactinospora</taxon>
    </lineage>
</organism>
<name>A0ABQ4EEK9_9ACTN</name>
<evidence type="ECO:0000313" key="2">
    <source>
        <dbReference type="Proteomes" id="UP000646749"/>
    </source>
</evidence>
<comment type="caution">
    <text evidence="1">The sequence shown here is derived from an EMBL/GenBank/DDBJ whole genome shotgun (WGS) entry which is preliminary data.</text>
</comment>
<reference evidence="1 2" key="1">
    <citation type="submission" date="2021-01" db="EMBL/GenBank/DDBJ databases">
        <title>Whole genome shotgun sequence of Plantactinospora endophytica NBRC 110450.</title>
        <authorList>
            <person name="Komaki H."/>
            <person name="Tamura T."/>
        </authorList>
    </citation>
    <scope>NUCLEOTIDE SEQUENCE [LARGE SCALE GENOMIC DNA]</scope>
    <source>
        <strain evidence="1 2">NBRC 110450</strain>
    </source>
</reference>
<accession>A0ABQ4EEK9</accession>
<protein>
    <submittedName>
        <fullName evidence="1">Uncharacterized protein</fullName>
    </submittedName>
</protein>